<keyword evidence="3" id="KW-1185">Reference proteome</keyword>
<protein>
    <submittedName>
        <fullName evidence="2">Putative coiled coil domain protein (Partial)</fullName>
    </submittedName>
</protein>
<accession>A0A0S4M895</accession>
<dbReference type="EMBL" id="LN906597">
    <property type="protein sequence ID" value="CUT18376.1"/>
    <property type="molecule type" value="Genomic_DNA"/>
</dbReference>
<evidence type="ECO:0000256" key="1">
    <source>
        <dbReference type="SAM" id="Coils"/>
    </source>
</evidence>
<dbReference type="AlphaFoldDB" id="A0A0S4M895"/>
<sequence length="593" mass="69709">ELIQSNINDPNKKLTNKNFISKFIFPRSNPGSEKKSTKINYSSKAKKIKSSANRYIATDDWYVTNFIKNHLFLNERFEQTSNHKKLIVNSSAEMESIIKNKEELRKHDLKARDNLIRIFMQYYLSVRDKFKYICQSRFKIEPELLNKEFELPLPKEDSFLEKKSISDNHRCKITADMEIIRNRMSNYLSKRRHKKSVGIYREETGILIRDSYKIYTVRFKNMENVSASDSILRNISSDEKEKIGKDIITHKSDGNSTYKIPHRSFNFIYGINISPGITNVDPELVSHRDVADIILSLENKDVSKYLAAMNSFTAKFMCKSLQYIRALKVDLHDYNDSYLINPNTDEYIVQSRGIYTKLQYICDYFKYYVLGSQLEFFAYYEEVNVEEKTLHLLTSIDDKKVKLELQTEIKAEEVSVAIDDEYEMLIESVKKECLDLKENRKKLIAEINEHKTKIRSLLKPLDLSIRDELIKCLMEYYLSIVDKFESMAEEEFKNISRPINERLVLPIPQAVAEIAHKEIQTGQTLYNYYVGGRSNFFCEGNTCLCTRSRLCDTSTVIKRHILERVIYRMREYILSLTIKDDGEIVHNSVQLFW</sequence>
<keyword evidence="1" id="KW-0175">Coiled coil</keyword>
<gene>
    <name evidence="2" type="ORF">Ark11_1583</name>
</gene>
<name>A0A0S4M895_9BURK</name>
<evidence type="ECO:0000313" key="2">
    <source>
        <dbReference type="EMBL" id="CUT18376.1"/>
    </source>
</evidence>
<dbReference type="Proteomes" id="UP000198651">
    <property type="component" value="Chromosome I"/>
</dbReference>
<proteinExistence type="predicted"/>
<reference evidence="3" key="1">
    <citation type="submission" date="2015-11" db="EMBL/GenBank/DDBJ databases">
        <authorList>
            <person name="Seth-Smith H.M.B."/>
        </authorList>
    </citation>
    <scope>NUCLEOTIDE SEQUENCE [LARGE SCALE GENOMIC DNA]</scope>
    <source>
        <strain evidence="3">2013Ark11</strain>
    </source>
</reference>
<evidence type="ECO:0000313" key="3">
    <source>
        <dbReference type="Proteomes" id="UP000198651"/>
    </source>
</evidence>
<organism evidence="2 3">
    <name type="scientific">Candidatus Ichthyocystis hellenicum</name>
    <dbReference type="NCBI Taxonomy" id="1561003"/>
    <lineage>
        <taxon>Bacteria</taxon>
        <taxon>Pseudomonadati</taxon>
        <taxon>Pseudomonadota</taxon>
        <taxon>Betaproteobacteria</taxon>
        <taxon>Burkholderiales</taxon>
        <taxon>Candidatus Ichthyocystis</taxon>
    </lineage>
</organism>
<feature type="non-terminal residue" evidence="2">
    <location>
        <position position="1"/>
    </location>
</feature>
<feature type="coiled-coil region" evidence="1">
    <location>
        <begin position="426"/>
        <end position="453"/>
    </location>
</feature>